<organism evidence="1 2">
    <name type="scientific">Legionella israelensis</name>
    <dbReference type="NCBI Taxonomy" id="454"/>
    <lineage>
        <taxon>Bacteria</taxon>
        <taxon>Pseudomonadati</taxon>
        <taxon>Pseudomonadota</taxon>
        <taxon>Gammaproteobacteria</taxon>
        <taxon>Legionellales</taxon>
        <taxon>Legionellaceae</taxon>
        <taxon>Legionella</taxon>
    </lineage>
</organism>
<dbReference type="Proteomes" id="UP000054761">
    <property type="component" value="Unassembled WGS sequence"/>
</dbReference>
<accession>A0A0W0VN29</accession>
<reference evidence="1 2" key="1">
    <citation type="submission" date="2015-11" db="EMBL/GenBank/DDBJ databases">
        <title>Genomic analysis of 38 Legionella species identifies large and diverse effector repertoires.</title>
        <authorList>
            <person name="Burstein D."/>
            <person name="Amaro F."/>
            <person name="Zusman T."/>
            <person name="Lifshitz Z."/>
            <person name="Cohen O."/>
            <person name="Gilbert J.A."/>
            <person name="Pupko T."/>
            <person name="Shuman H.A."/>
            <person name="Segal G."/>
        </authorList>
    </citation>
    <scope>NUCLEOTIDE SEQUENCE [LARGE SCALE GENOMIC DNA]</scope>
    <source>
        <strain evidence="1 2">Bercovier 4</strain>
    </source>
</reference>
<keyword evidence="2" id="KW-1185">Reference proteome</keyword>
<evidence type="ECO:0000313" key="1">
    <source>
        <dbReference type="EMBL" id="KTD21482.1"/>
    </source>
</evidence>
<comment type="caution">
    <text evidence="1">The sequence shown here is derived from an EMBL/GenBank/DDBJ whole genome shotgun (WGS) entry which is preliminary data.</text>
</comment>
<sequence>MTHHSSVNLQWLLSDDCRKKALIKYKLNQYELDLHRSYCSFDKATFPLTEVTTLCEQIIQHYCDYLQMYGETFYPDHFSSFSNVSAKKIYTRIMNGKQKLTKSFLPSDQRKYIKDLIRQYCQFKYVLLNKESEDNFTSMIEPQVSVFDVLLKAKTPDIWLKHLVEICNIYSTEVYDLISVLFSHPLSGIQTWLYFFSDQEFVHFFNAVFYFKLNPDHLFDAKIPSEKLLSVRTRLDSLYQVIEHLQQQLIHYCLHHHIPPVNDLLFHGDELLQGIRFQVNPLCKESLQQIVKEYKVSHIGGYDQKNIDNKLYDMFRAYKFWFNPSRLIDAVMVLQQALMHQSIEAEFNEQQFQQKMTLLYKPLKTTECLDLYGYFANKDSSYLLRLLRAVIEQRQLRWLPELKETEKKAVFRVFQALQSIMEALRVELAHRQIFTEAYPVDFSKPLKKPGRRKRNAVLRILTVYDSLGVKENKSLEQLFNAVENSEAV</sequence>
<dbReference type="RefSeq" id="WP_058501940.1">
    <property type="nucleotide sequence ID" value="NZ_CAAAJA010000002.1"/>
</dbReference>
<protein>
    <submittedName>
        <fullName evidence="1">Uncharacterized protein</fullName>
    </submittedName>
</protein>
<dbReference type="OrthoDB" id="5650038at2"/>
<dbReference type="EMBL" id="LNYH01000093">
    <property type="protein sequence ID" value="KTD21482.1"/>
    <property type="molecule type" value="Genomic_DNA"/>
</dbReference>
<name>A0A0W0VN29_9GAMM</name>
<dbReference type="AlphaFoldDB" id="A0A0W0VN29"/>
<dbReference type="PATRIC" id="fig|454.4.peg.1733"/>
<evidence type="ECO:0000313" key="2">
    <source>
        <dbReference type="Proteomes" id="UP000054761"/>
    </source>
</evidence>
<gene>
    <name evidence="1" type="ORF">Lisr_1591</name>
</gene>
<proteinExistence type="predicted"/>